<feature type="compositionally biased region" description="Basic and acidic residues" evidence="4">
    <location>
        <begin position="47"/>
        <end position="57"/>
    </location>
</feature>
<evidence type="ECO:0000256" key="2">
    <source>
        <dbReference type="ARBA" id="ARBA00022803"/>
    </source>
</evidence>
<dbReference type="PROSITE" id="PS50005">
    <property type="entry name" value="TPR"/>
    <property type="match status" value="1"/>
</dbReference>
<dbReference type="InterPro" id="IPR011990">
    <property type="entry name" value="TPR-like_helical_dom_sf"/>
</dbReference>
<protein>
    <submittedName>
        <fullName evidence="6">Tetratricopeptide repeat protein</fullName>
    </submittedName>
</protein>
<dbReference type="EMBL" id="JBHUIM010000004">
    <property type="protein sequence ID" value="MFD2248613.1"/>
    <property type="molecule type" value="Genomic_DNA"/>
</dbReference>
<reference evidence="7" key="1">
    <citation type="journal article" date="2019" name="Int. J. Syst. Evol. Microbiol.">
        <title>The Global Catalogue of Microorganisms (GCM) 10K type strain sequencing project: providing services to taxonomists for standard genome sequencing and annotation.</title>
        <authorList>
            <consortium name="The Broad Institute Genomics Platform"/>
            <consortium name="The Broad Institute Genome Sequencing Center for Infectious Disease"/>
            <person name="Wu L."/>
            <person name="Ma J."/>
        </authorList>
    </citation>
    <scope>NUCLEOTIDE SEQUENCE [LARGE SCALE GENOMIC DNA]</scope>
    <source>
        <strain evidence="7">CGMCC 4.1782</strain>
    </source>
</reference>
<keyword evidence="7" id="KW-1185">Reference proteome</keyword>
<evidence type="ECO:0000256" key="3">
    <source>
        <dbReference type="PROSITE-ProRule" id="PRU00339"/>
    </source>
</evidence>
<gene>
    <name evidence="6" type="ORF">ACFSKP_20260</name>
</gene>
<accession>A0ABW5D4W0</accession>
<proteinExistence type="predicted"/>
<dbReference type="Gene3D" id="1.25.40.10">
    <property type="entry name" value="Tetratricopeptide repeat domain"/>
    <property type="match status" value="1"/>
</dbReference>
<dbReference type="Proteomes" id="UP001597374">
    <property type="component" value="Unassembled WGS sequence"/>
</dbReference>
<sequence>MSRNQILIVVAAIALAAVIFFLPKVVVNEGDKESFAKGETATAASEGHSEDDGHGHGAEPAAGATATAAAGAGDAHMTATPEQLMALTTARAKYDKATDEQTRTRLAGELAAAYASASKFDSAGYYYEMAANARPGEKSYKKAGDQYFEAFTYAATQERASELGAKARNMYEQVLKNNPSDLDSKTNIAMTYIATENPMQGITLLREVISADPNNEKALFNLGVLSMQSNQYDKAEERFRHLVSVNPKHVEGTFYLAVALAQTGKKEEAVATFNKVKQLSKDPALNASVDEELAKLK</sequence>
<keyword evidence="1" id="KW-0677">Repeat</keyword>
<dbReference type="PANTHER" id="PTHR44943">
    <property type="entry name" value="CELLULOSE SYNTHASE OPERON PROTEIN C"/>
    <property type="match status" value="1"/>
</dbReference>
<dbReference type="InterPro" id="IPR051685">
    <property type="entry name" value="Ycf3/AcsC/BcsC/TPR_MFPF"/>
</dbReference>
<keyword evidence="5" id="KW-0812">Transmembrane</keyword>
<dbReference type="PANTHER" id="PTHR44943:SF4">
    <property type="entry name" value="TPR REPEAT-CONTAINING PROTEIN MJ0798"/>
    <property type="match status" value="1"/>
</dbReference>
<dbReference type="SUPFAM" id="SSF48452">
    <property type="entry name" value="TPR-like"/>
    <property type="match status" value="1"/>
</dbReference>
<evidence type="ECO:0000313" key="7">
    <source>
        <dbReference type="Proteomes" id="UP001597374"/>
    </source>
</evidence>
<evidence type="ECO:0000256" key="4">
    <source>
        <dbReference type="SAM" id="MobiDB-lite"/>
    </source>
</evidence>
<feature type="compositionally biased region" description="Low complexity" evidence="4">
    <location>
        <begin position="58"/>
        <end position="75"/>
    </location>
</feature>
<dbReference type="InterPro" id="IPR019734">
    <property type="entry name" value="TPR_rpt"/>
</dbReference>
<evidence type="ECO:0000256" key="1">
    <source>
        <dbReference type="ARBA" id="ARBA00022737"/>
    </source>
</evidence>
<dbReference type="RefSeq" id="WP_250432138.1">
    <property type="nucleotide sequence ID" value="NZ_JALPRR010000005.1"/>
</dbReference>
<keyword evidence="2 3" id="KW-0802">TPR repeat</keyword>
<keyword evidence="5" id="KW-1133">Transmembrane helix</keyword>
<organism evidence="6 7">
    <name type="scientific">Pontibacter ruber</name>
    <dbReference type="NCBI Taxonomy" id="1343895"/>
    <lineage>
        <taxon>Bacteria</taxon>
        <taxon>Pseudomonadati</taxon>
        <taxon>Bacteroidota</taxon>
        <taxon>Cytophagia</taxon>
        <taxon>Cytophagales</taxon>
        <taxon>Hymenobacteraceae</taxon>
        <taxon>Pontibacter</taxon>
    </lineage>
</organism>
<keyword evidence="5" id="KW-0472">Membrane</keyword>
<evidence type="ECO:0000256" key="5">
    <source>
        <dbReference type="SAM" id="Phobius"/>
    </source>
</evidence>
<dbReference type="Pfam" id="PF13432">
    <property type="entry name" value="TPR_16"/>
    <property type="match status" value="1"/>
</dbReference>
<feature type="transmembrane region" description="Helical" evidence="5">
    <location>
        <begin position="6"/>
        <end position="27"/>
    </location>
</feature>
<dbReference type="SMART" id="SM00028">
    <property type="entry name" value="TPR"/>
    <property type="match status" value="5"/>
</dbReference>
<feature type="repeat" description="TPR" evidence="3">
    <location>
        <begin position="216"/>
        <end position="249"/>
    </location>
</feature>
<comment type="caution">
    <text evidence="6">The sequence shown here is derived from an EMBL/GenBank/DDBJ whole genome shotgun (WGS) entry which is preliminary data.</text>
</comment>
<feature type="region of interest" description="Disordered" evidence="4">
    <location>
        <begin position="37"/>
        <end position="75"/>
    </location>
</feature>
<evidence type="ECO:0000313" key="6">
    <source>
        <dbReference type="EMBL" id="MFD2248613.1"/>
    </source>
</evidence>
<name>A0ABW5D4W0_9BACT</name>